<dbReference type="AlphaFoldDB" id="A0A1I7WKD3"/>
<sequence length="59" mass="7042">MCCVLHIFGVSVYVMSEFFIEIEEYFLEIWICSEESRSLKHFRLANCTVDIILDFMFPP</sequence>
<dbReference type="Proteomes" id="UP000095283">
    <property type="component" value="Unplaced"/>
</dbReference>
<proteinExistence type="predicted"/>
<protein>
    <submittedName>
        <fullName evidence="2">Ovule protein</fullName>
    </submittedName>
</protein>
<name>A0A1I7WKD3_HETBA</name>
<evidence type="ECO:0000313" key="2">
    <source>
        <dbReference type="WBParaSite" id="Hba_05502"/>
    </source>
</evidence>
<dbReference type="WBParaSite" id="Hba_05502">
    <property type="protein sequence ID" value="Hba_05502"/>
    <property type="gene ID" value="Hba_05502"/>
</dbReference>
<reference evidence="2" key="1">
    <citation type="submission" date="2016-11" db="UniProtKB">
        <authorList>
            <consortium name="WormBaseParasite"/>
        </authorList>
    </citation>
    <scope>IDENTIFICATION</scope>
</reference>
<accession>A0A1I7WKD3</accession>
<keyword evidence="1" id="KW-1185">Reference proteome</keyword>
<evidence type="ECO:0000313" key="1">
    <source>
        <dbReference type="Proteomes" id="UP000095283"/>
    </source>
</evidence>
<organism evidence="1 2">
    <name type="scientific">Heterorhabditis bacteriophora</name>
    <name type="common">Entomopathogenic nematode worm</name>
    <dbReference type="NCBI Taxonomy" id="37862"/>
    <lineage>
        <taxon>Eukaryota</taxon>
        <taxon>Metazoa</taxon>
        <taxon>Ecdysozoa</taxon>
        <taxon>Nematoda</taxon>
        <taxon>Chromadorea</taxon>
        <taxon>Rhabditida</taxon>
        <taxon>Rhabditina</taxon>
        <taxon>Rhabditomorpha</taxon>
        <taxon>Strongyloidea</taxon>
        <taxon>Heterorhabditidae</taxon>
        <taxon>Heterorhabditis</taxon>
    </lineage>
</organism>